<reference evidence="2" key="1">
    <citation type="submission" date="2025-08" db="UniProtKB">
        <authorList>
            <consortium name="RefSeq"/>
        </authorList>
    </citation>
    <scope>IDENTIFICATION</scope>
    <source>
        <tissue evidence="2">Whole body</tissue>
    </source>
</reference>
<proteinExistence type="predicted"/>
<dbReference type="PANTHER" id="PTHR45749:SF23">
    <property type="entry name" value="ZINC FINGER MYM-TYPE PROTEIN 1-LIKE"/>
    <property type="match status" value="1"/>
</dbReference>
<protein>
    <submittedName>
        <fullName evidence="2">Zinc finger MYM-type protein 1-like</fullName>
    </submittedName>
</protein>
<dbReference type="GeneID" id="112693787"/>
<gene>
    <name evidence="2" type="primary">LOC112693787</name>
</gene>
<dbReference type="InterPro" id="IPR012337">
    <property type="entry name" value="RNaseH-like_sf"/>
</dbReference>
<name>A0A8B8GNE2_9HEMI</name>
<dbReference type="RefSeq" id="XP_025424779.1">
    <property type="nucleotide sequence ID" value="XM_025568994.1"/>
</dbReference>
<evidence type="ECO:0000313" key="2">
    <source>
        <dbReference type="RefSeq" id="XP_025424779.1"/>
    </source>
</evidence>
<keyword evidence="1" id="KW-1185">Reference proteome</keyword>
<dbReference type="PANTHER" id="PTHR45749">
    <property type="match status" value="1"/>
</dbReference>
<dbReference type="AlphaFoldDB" id="A0A8B8GNE2"/>
<accession>A0A8B8GNE2</accession>
<dbReference type="SUPFAM" id="SSF53098">
    <property type="entry name" value="Ribonuclease H-like"/>
    <property type="match status" value="1"/>
</dbReference>
<evidence type="ECO:0000313" key="1">
    <source>
        <dbReference type="Proteomes" id="UP000694846"/>
    </source>
</evidence>
<organism evidence="1 2">
    <name type="scientific">Sipha flava</name>
    <name type="common">yellow sugarcane aphid</name>
    <dbReference type="NCBI Taxonomy" id="143950"/>
    <lineage>
        <taxon>Eukaryota</taxon>
        <taxon>Metazoa</taxon>
        <taxon>Ecdysozoa</taxon>
        <taxon>Arthropoda</taxon>
        <taxon>Hexapoda</taxon>
        <taxon>Insecta</taxon>
        <taxon>Pterygota</taxon>
        <taxon>Neoptera</taxon>
        <taxon>Paraneoptera</taxon>
        <taxon>Hemiptera</taxon>
        <taxon>Sternorrhyncha</taxon>
        <taxon>Aphidomorpha</taxon>
        <taxon>Aphidoidea</taxon>
        <taxon>Aphididae</taxon>
        <taxon>Sipha</taxon>
    </lineage>
</organism>
<dbReference type="Proteomes" id="UP000694846">
    <property type="component" value="Unplaced"/>
</dbReference>
<dbReference type="OrthoDB" id="6781995at2759"/>
<sequence>MANKIIHTIVDQIKKCKCFSLIIDFTPDITHIDQLSFIVRYKYEGIPIKRFIQFIPSCGHKANDMKKAVLDRLESLDININDCRDQAYDTANNMSGHYNGLQAKIKELNPLAVYRPCAAHSLNLVGTHAVRCSNEAAQFFPRSESKGLKRLLGTRWSSRDDACVSLNDSWDEILKTLSLLENYHNEPAETRKEVSGLRKKFEKFETTFMAIF</sequence>